<evidence type="ECO:0000256" key="3">
    <source>
        <dbReference type="ARBA" id="ARBA00023055"/>
    </source>
</evidence>
<feature type="compositionally biased region" description="Basic and acidic residues" evidence="4">
    <location>
        <begin position="1037"/>
        <end position="1057"/>
    </location>
</feature>
<dbReference type="InterPro" id="IPR009543">
    <property type="entry name" value="VPS13_VAB"/>
</dbReference>
<feature type="compositionally biased region" description="Basic and acidic residues" evidence="4">
    <location>
        <begin position="3577"/>
        <end position="3592"/>
    </location>
</feature>
<evidence type="ECO:0000259" key="8">
    <source>
        <dbReference type="Pfam" id="PF25037"/>
    </source>
</evidence>
<gene>
    <name evidence="10" type="primary">vps13c</name>
</gene>
<dbReference type="GO" id="GO:0006623">
    <property type="term" value="P:protein targeting to vacuole"/>
    <property type="evidence" value="ECO:0007669"/>
    <property type="project" value="TreeGrafter"/>
</dbReference>
<feature type="region of interest" description="Disordered" evidence="4">
    <location>
        <begin position="3577"/>
        <end position="3596"/>
    </location>
</feature>
<feature type="compositionally biased region" description="Basic residues" evidence="4">
    <location>
        <begin position="151"/>
        <end position="167"/>
    </location>
</feature>
<feature type="domain" description="VPS13-like middle region" evidence="6">
    <location>
        <begin position="1080"/>
        <end position="1434"/>
    </location>
</feature>
<evidence type="ECO:0000256" key="4">
    <source>
        <dbReference type="SAM" id="MobiDB-lite"/>
    </source>
</evidence>
<accession>A0A6P8FPZ2</accession>
<reference evidence="10" key="1">
    <citation type="submission" date="2025-08" db="UniProtKB">
        <authorList>
            <consortium name="RefSeq"/>
        </authorList>
    </citation>
    <scope>IDENTIFICATION</scope>
</reference>
<dbReference type="GO" id="GO:0007005">
    <property type="term" value="P:mitochondrion organization"/>
    <property type="evidence" value="ECO:0007669"/>
    <property type="project" value="TreeGrafter"/>
</dbReference>
<comment type="similarity">
    <text evidence="1">Belongs to the VPS13 family.</text>
</comment>
<feature type="region of interest" description="Disordered" evidence="4">
    <location>
        <begin position="1035"/>
        <end position="1057"/>
    </location>
</feature>
<feature type="domain" description="Vacuolar protein sorting-associated protein 13 VPS13 adaptor binding" evidence="7">
    <location>
        <begin position="2567"/>
        <end position="3097"/>
    </location>
</feature>
<evidence type="ECO:0000259" key="7">
    <source>
        <dbReference type="Pfam" id="PF25036"/>
    </source>
</evidence>
<dbReference type="OrthoDB" id="428159at2759"/>
<feature type="domain" description="Intermembrane lipid transfer protein VPS13-like C-terminal" evidence="8">
    <location>
        <begin position="3672"/>
        <end position="3782"/>
    </location>
</feature>
<dbReference type="KEGG" id="char:105913310"/>
<dbReference type="Pfam" id="PF25033">
    <property type="entry name" value="VPS13_M"/>
    <property type="match status" value="2"/>
</dbReference>
<name>A0A6P8FPZ2_CLUHA</name>
<dbReference type="Pfam" id="PF25036">
    <property type="entry name" value="VPS13_VAB"/>
    <property type="match status" value="1"/>
</dbReference>
<feature type="compositionally biased region" description="Low complexity" evidence="4">
    <location>
        <begin position="3808"/>
        <end position="3822"/>
    </location>
</feature>
<dbReference type="PANTHER" id="PTHR16166:SF125">
    <property type="entry name" value="INTERMEMBRANE LIPID TRANSFER PROTEIN VPS13C"/>
    <property type="match status" value="1"/>
</dbReference>
<keyword evidence="9" id="KW-1185">Reference proteome</keyword>
<dbReference type="InterPro" id="IPR026854">
    <property type="entry name" value="VPS13_N"/>
</dbReference>
<feature type="domain" description="Chorein N-terminal" evidence="5">
    <location>
        <begin position="2"/>
        <end position="845"/>
    </location>
</feature>
<dbReference type="GO" id="GO:0006869">
    <property type="term" value="P:lipid transport"/>
    <property type="evidence" value="ECO:0007669"/>
    <property type="project" value="UniProtKB-KW"/>
</dbReference>
<feature type="domain" description="VPS13-like middle region" evidence="6">
    <location>
        <begin position="1701"/>
        <end position="2489"/>
    </location>
</feature>
<keyword evidence="3" id="KW-0445">Lipid transport</keyword>
<feature type="region of interest" description="Disordered" evidence="4">
    <location>
        <begin position="148"/>
        <end position="179"/>
    </location>
</feature>
<evidence type="ECO:0000313" key="10">
    <source>
        <dbReference type="RefSeq" id="XP_031425621.1"/>
    </source>
</evidence>
<dbReference type="GeneID" id="105913310"/>
<dbReference type="Pfam" id="PF12624">
    <property type="entry name" value="VPS13_N"/>
    <property type="match status" value="1"/>
</dbReference>
<dbReference type="CTD" id="54832"/>
<feature type="compositionally biased region" description="Basic and acidic residues" evidence="4">
    <location>
        <begin position="168"/>
        <end position="179"/>
    </location>
</feature>
<dbReference type="InterPro" id="IPR056748">
    <property type="entry name" value="VPS13-like_C"/>
</dbReference>
<organism evidence="9 10">
    <name type="scientific">Clupea harengus</name>
    <name type="common">Atlantic herring</name>
    <dbReference type="NCBI Taxonomy" id="7950"/>
    <lineage>
        <taxon>Eukaryota</taxon>
        <taxon>Metazoa</taxon>
        <taxon>Chordata</taxon>
        <taxon>Craniata</taxon>
        <taxon>Vertebrata</taxon>
        <taxon>Euteleostomi</taxon>
        <taxon>Actinopterygii</taxon>
        <taxon>Neopterygii</taxon>
        <taxon>Teleostei</taxon>
        <taxon>Clupei</taxon>
        <taxon>Clupeiformes</taxon>
        <taxon>Clupeoidei</taxon>
        <taxon>Clupeidae</taxon>
        <taxon>Clupea</taxon>
    </lineage>
</organism>
<dbReference type="GO" id="GO:0045053">
    <property type="term" value="P:protein retention in Golgi apparatus"/>
    <property type="evidence" value="ECO:0007669"/>
    <property type="project" value="TreeGrafter"/>
</dbReference>
<evidence type="ECO:0000256" key="2">
    <source>
        <dbReference type="ARBA" id="ARBA00022448"/>
    </source>
</evidence>
<dbReference type="InterPro" id="IPR056747">
    <property type="entry name" value="VPS13-like_M"/>
</dbReference>
<dbReference type="InterPro" id="IPR026847">
    <property type="entry name" value="VPS13"/>
</dbReference>
<evidence type="ECO:0000313" key="9">
    <source>
        <dbReference type="Proteomes" id="UP000515152"/>
    </source>
</evidence>
<evidence type="ECO:0000256" key="1">
    <source>
        <dbReference type="ARBA" id="ARBA00006545"/>
    </source>
</evidence>
<dbReference type="RefSeq" id="XP_031425621.1">
    <property type="nucleotide sequence ID" value="XM_031569761.2"/>
</dbReference>
<evidence type="ECO:0000259" key="6">
    <source>
        <dbReference type="Pfam" id="PF25033"/>
    </source>
</evidence>
<keyword evidence="2" id="KW-0813">Transport</keyword>
<feature type="region of interest" description="Disordered" evidence="4">
    <location>
        <begin position="3808"/>
        <end position="3831"/>
    </location>
</feature>
<dbReference type="Pfam" id="PF25037">
    <property type="entry name" value="VPS13_C"/>
    <property type="match status" value="1"/>
</dbReference>
<proteinExistence type="inferred from homology"/>
<sequence>MVFESLVSDLLNKFIGNYVENLDKSHLKIGIWGGNVVLENLRVKENALSELDVPFKVKAGQIGKLSLKIPWKNLYNEAVEATLEDLYVLVVPGATIKYDAEKEERYSQEAKQKELQRINDALQTAAHRDSPHGEILLNLENYVYKDSPLGQKHKKHKKTFRKSKHTKQKSENPQEEKKDSFVEKLATQVIKNVQVKVTNIHIRYEDNVSNPQKPLSIGVTLAELSLQTTDENWKACILDEASKIFYKLGRLDCLCMYWNVNSPTLSSGSWEDIVHKLKAGISSKDQELKEFQYIFKPVFATAQICISPNAEIELKSPKVTLHLEVEKIALEMTKPQYMTMVELLESFDYMVKNAPYRKFRPDVPVHTNARQWWQYGIQSILEVHIRRLKEVWSWPHIRQHRHRLRAYRAAYQSHLMQGKTKGDMDTQIKELEKVLDVFNITMARQQAQMEVIRSGQKIVATKGGAQKQSGGFFSSLFGRKGSGKRKEGEGEEEEEDTKLKALDAILTSEEKGKLYTAIGYSGSSHNLTLPKQYVAVIVSVKLMKTSITLREAENVPETLKVQMVDLTTKISQRPGAQAIKLEAGLEHWYVTGLQQRGLVPSIIASMGSNTSSLLNIQFEVNPEDTTADQLLYIQSQPVEIIYDAVTINTLAEFFKATKGVDLEVLTSATLMKLEEIKEKTAAGLSHIIQTRKVLDLRINLKPSYFMLPSSGFNDAESDLMILDFGSLQLTSVDQASQQFSASSSLEEVMDQAYERYSLELRNVQLLYCRAGQNWKAAHQKGSSPQHILQPMDFTLQLSKCMVDQDARMPRFKLLGELPLLHVKVSEQKIKGMFNLLTSIPLPSTEDPLTPTKKVLAPPLSNTTKIINASALLDLDTDTEEDASDLSQDEDLQKKAKAELTDLQFKFEVKEVLLQLTQDGSGEQCVLACVCQLGAEGKLRTYDMTVTSYLHKVSLDYCEDSLNQPLHLIRSSDAHDNDLLKVVFVKADPNGPHFLDIFENTEGTLKVEFSSLDFLLHTRALLSCIQLLNSAMPGELRTGGDKQDRSHHKKDLEKTGVKGPKDAGAVALKVVAVLGSFGIRVCDDQADIADIRIRGIEASAMVQSKKTEMFVRLKDIVVMDINPKTVHKKVVSIVGEEVFNFKMCLYPNSTEGEAYLDTAKVDGKVTLRTGCIQIVYLHTFFMSLLVFVDNFQAAKSALTAATSQAAERAASSMKKFAEKSFRLSMDVKLKAPLVIIPQSSSSHNALLVDLGLITVSNCFSLVPSNEGPLPPLLETMEIKLTQLKLVRYMIRTNLKGTMSSQAETELLKPINLELQVKRNLSSTWFSKIPALEVQGVLKAMNICLGEEDFSLLTKIMMDNIGEETSRSCDVNKAASTECHQNEEMTCSLPEELTVSPSSEAGVPQLISNGDLGENTVNILLNFEIKEVTLRLKKSDGGTESPFLDMNVSQLGINMTTRKYDLCATTYIQAISLKCLQFLDRNGEPLCLVNSTAECGTELLKVQYAKVMYETELLKVQYAKVMYETELLKVQYAKVMYGTELLKVQYAKVMYGTELLKVQYAKVMYGTELLKVQYAKVMYGTELLKVQYAKVMYGTELLKVQYAKADKNGPNFTTTYKNTEQIISILFSSLDVKLHTEALLSVMNFFSTVVTPSPSSTVTADIETKPTGSRTHANRVEVPGSSGDGGVIDLKILMKLEAFNVLLCDLSCSIADVKIQGLQGLLLKQQSDMHVSTSLRDFIIENVDPHTIHTKAVSIAGGEVFNLSMSLTPKATEGSGYADMSKMDGCVNLCVGCIQVVYLHKFVMSLLNFSNHFHMAKEALSAATTQAAERAASSVRDLAQKSVRLSLDVNLKAPVIIIPQSSTSPNALHVDLGLITVDNTFSLLPVGEGPLPVVIEHMNVNLTQLKLSRVSTLQQNKSTELLEPVNLVLAVQRNLASSWYWSLPAVEIHGDLKPMKVSLSQEDLRMALSILMENTGEASCGDVQKTLDFERDSASMQNSTLKDVGVDNNPETAEPSGEKMETLKFSFNVNSLGLVLFGGHSQKESVQIMHQPFGEFTLHQIRAEGRVMSDSSLEISTVLKTCTLHDHRTTGERVSSRMLGRRDEESSAAMIDVAYTQNRSDRKVVVVLQNLYLCASVEFLLAVADFFIQAMPQTKVDKANQLQVKQLSDARGAAQTPSVWMQKTYVHAVVVDPEVVFVANQACAQAPSLVASFQCDCHLKSDGSLVSLSSNIRDLQLLACPFIRKQEDKSVTTVLHPCSVKLEGKMEGNGPLHGYVDIEEVIIKISPVIINTVLTITTAMTPKAPAELCEVCPSDFSKLWNVMDINSCNSWFLGVDSAHEMTENFSDAKERSVDESFRFQVKVVQLTLESGLGHRTVPLLLAESSLTMDAHNWTSQLKLNADMTLEVNYFNEIHAAWEPLIERVVDGHRRWKLSLEMKTNPTRDKSPVPGDDFIVFPDPQTAITISSSDTMNITLSKCSLSVFSNLAKAFSEGAASSFDYSLKEKAPFTIQNALGLPMFIQHSSNLRIVDSPGSGKLHEVAAGESIDMTYSELKPLARGSLSALQRQESLVFLGMAPAGYSEISSIPINKPTRRLYNVRGPHAREVVSVLLQVDAKQGNKVITVRSPLQIKNHFCVPFAILKYCPTSGDMVTVGIAQPEKELHVTLESYRCQLFLLPIGDLEGQYSASATCITWRENVHMSSEVQSLLLCPASSVSFLPLVVKTLAVPDELTFIASQGETDWDPAYVIHLYPAVTIRNLLPYSIRYLLEGSAQFNEISEGSMSDVLNTRISGEIMELMLIKYQGRNWSGRMKIHDSLAEFSSVCLISETSEELTVDLYVHVSKTNGNMMLSVFSPYWIINKTSRVLQYSAEDICVKHPSDFRDVILFSFKKKNFFSKSKLQLSVSTSSWSDAFSLDTVGSYGCVRCPDKNMDYLVGVSIQMSSFNLSRVVIMTPFFMLANQSCLELEVGEVPSGNHSSKNRWHYTASKECVPLWPELSTSKLCVRVVGSEVASKCFYFNKQDNGTLLRVDGYGGLLVDVNILDHSTVVSFSDYYEGAAPALLINHASRASILFQQSGCDVHHALQPGEVQRFAWDDPSGVRRLSWSFREHSGELDLVKDEYGSFPMDGACQVHWVSFLDGRQRVLLFTEDVAVVAKARQAEDLEQFQQEFSVSLQNLGLSLINNKNKREIAYVGITSSGVVWEQKPKNRWKSFNVKNISLLEKAYQNHLSAAKEPCWVKIESNLEVHFGTVPMQMRQPYSCHIRRNSLAGIQVEYKQSPHQRCLRAQLHWLQVDNQLPGAMFPVVFHPVPPPKSLFLDSEPKAFIDVSIITRFNEHSQVMQFKYFMALVQEMAVKIDQGFLGAIITLFTPAVDSEFSKKQLIVKDLDTLQEQLMESSRTDSSGLSFFEHFHISPIKLHLSLSLGSSAEEAEEQEMAAVQSFNLLLKSFGATLTDVDDLIFKLAFFEVRFQFYRKEKLMSAVIRHYSEQFLKQMYVLVLGLDVLGNPFGLIRGLSEGVEAFFYEPFQGAVQGPEEFAEGFAIGVRSLLGHTVGGAAGMVSRITGSVGKGLAAMTMDKEYQQKRREERNRPPKDFGESLAKGGKGFLKGFVGGVTGIVTKPVEGAMKEGAAGFFKGIGKGLVGVVARPTGGIVDMASTTFQGIQRVAESAEEVSKIRPVRLIREDGVIRPYNLQEAQGYDFYQRSEIKQEEGEVFREHFDYPGHRKTKIIITNRRVMCVKQIEFVGHFSKDWEYFHDHFSKPPSVEGTHLQLYCKGQNKLRMSKKDSEEVRVVAMKHAELAEKLRDAIASAQVTQHQQQMTRQQSQRLHKPGTNA</sequence>
<dbReference type="Proteomes" id="UP000515152">
    <property type="component" value="Chromosome 6"/>
</dbReference>
<feature type="region of interest" description="Disordered" evidence="4">
    <location>
        <begin position="1655"/>
        <end position="1676"/>
    </location>
</feature>
<dbReference type="PANTHER" id="PTHR16166">
    <property type="entry name" value="VACUOLAR PROTEIN SORTING-ASSOCIATED PROTEIN VPS13"/>
    <property type="match status" value="1"/>
</dbReference>
<protein>
    <submittedName>
        <fullName evidence="10">Vacuolar protein sorting-associated protein 13C</fullName>
    </submittedName>
</protein>
<evidence type="ECO:0000259" key="5">
    <source>
        <dbReference type="Pfam" id="PF12624"/>
    </source>
</evidence>
<feature type="region of interest" description="Disordered" evidence="4">
    <location>
        <begin position="470"/>
        <end position="495"/>
    </location>
</feature>